<evidence type="ECO:0000259" key="6">
    <source>
        <dbReference type="PROSITE" id="PS51198"/>
    </source>
</evidence>
<evidence type="ECO:0000313" key="7">
    <source>
        <dbReference type="EMBL" id="ACU54743.1"/>
    </source>
</evidence>
<dbReference type="HOGENOM" id="CLU_010312_3_0_11"/>
<sequence length="706" mass="77665">MVDEAFEEERRFVELAYRRLGAVRGGVERSLEEALAQERGGTHQARLERDVFVENALRRLEALELGDHALVFGRLDRDDEERFHIGRVSLSDEHGDPLVVDWRAPVAEPFYRATAQVPMGVERRWHLAVEHGELRRLELEVLSGRGSEDVTAGPTALYAALERPRGAQMVDIVATIQADQDELIRRPLGHALLVEGSPGTGKTAVALHRAAYLLYTYRWRLEHQGLLVVGPTPGFVLYVRDVLPSLGESGVELRSLASLRPGTLVGDTDSTPESRALRGSPRMVKVLARAVRDRERPLRHRIEIPFGSRVLTVTPELSRRAIAATRSVRGGHNQRRRSVEDALLDALAHAVLQGGPLIREAWGGDDRVVALFGPGADWPPRFPDDSDEDIVREVRQEIRHLEAFQRVMARLWPRLSAEEVLYDMRARPALLASATRGVLSADEAALLALEPGEDPSRHVWEVEDVPLLDELDSLLGTHEGRVFGHVVVDEAQDVSPMAARAIRRRLSGSSITLVGDRAQSLAPWGVQPWSAVIEQLRLKDVSIEQLRVNYRSPARIGRAVARLRERILGDDQGAEVVLRRTPGAVELIDDLGENVVEFALARVRTLANEVHSVALVLDPSVAENTVGGIGSILSRLGDLDTIRVTDVPGIRGMEFDAVVVLDAAALAKGPTGERSIYVALTRATQHVVLCAAASAPSWLHEALADG</sequence>
<evidence type="ECO:0000313" key="8">
    <source>
        <dbReference type="Proteomes" id="UP000000771"/>
    </source>
</evidence>
<dbReference type="PROSITE" id="PS51198">
    <property type="entry name" value="UVRD_HELICASE_ATP_BIND"/>
    <property type="match status" value="1"/>
</dbReference>
<evidence type="ECO:0000256" key="3">
    <source>
        <dbReference type="ARBA" id="ARBA00022806"/>
    </source>
</evidence>
<dbReference type="PANTHER" id="PTHR11070:SF45">
    <property type="entry name" value="DNA 3'-5' HELICASE"/>
    <property type="match status" value="1"/>
</dbReference>
<keyword evidence="8" id="KW-1185">Reference proteome</keyword>
<organism evidence="7 8">
    <name type="scientific">Acidimicrobium ferrooxidans (strain DSM 10331 / JCM 15462 / NBRC 103882 / ICP)</name>
    <dbReference type="NCBI Taxonomy" id="525909"/>
    <lineage>
        <taxon>Bacteria</taxon>
        <taxon>Bacillati</taxon>
        <taxon>Actinomycetota</taxon>
        <taxon>Acidimicrobiia</taxon>
        <taxon>Acidimicrobiales</taxon>
        <taxon>Acidimicrobiaceae</taxon>
        <taxon>Acidimicrobium</taxon>
    </lineage>
</organism>
<evidence type="ECO:0000256" key="5">
    <source>
        <dbReference type="PROSITE-ProRule" id="PRU00560"/>
    </source>
</evidence>
<dbReference type="OrthoDB" id="9787585at2"/>
<evidence type="ECO:0000256" key="1">
    <source>
        <dbReference type="ARBA" id="ARBA00022741"/>
    </source>
</evidence>
<keyword evidence="1 5" id="KW-0547">Nucleotide-binding</keyword>
<feature type="domain" description="UvrD-like helicase ATP-binding" evidence="6">
    <location>
        <begin position="175"/>
        <end position="553"/>
    </location>
</feature>
<dbReference type="GO" id="GO:0005524">
    <property type="term" value="F:ATP binding"/>
    <property type="evidence" value="ECO:0007669"/>
    <property type="project" value="UniProtKB-UniRule"/>
</dbReference>
<dbReference type="Pfam" id="PF13538">
    <property type="entry name" value="UvrD_C_2"/>
    <property type="match status" value="1"/>
</dbReference>
<dbReference type="InterPro" id="IPR014016">
    <property type="entry name" value="UvrD-like_ATP-bd"/>
</dbReference>
<dbReference type="AlphaFoldDB" id="C7M195"/>
<dbReference type="eggNOG" id="COG3973">
    <property type="taxonomic scope" value="Bacteria"/>
</dbReference>
<dbReference type="KEGG" id="afo:Afer_1829"/>
<dbReference type="STRING" id="525909.Afer_1829"/>
<evidence type="ECO:0000256" key="4">
    <source>
        <dbReference type="ARBA" id="ARBA00022840"/>
    </source>
</evidence>
<dbReference type="PANTHER" id="PTHR11070">
    <property type="entry name" value="UVRD / RECB / PCRA DNA HELICASE FAMILY MEMBER"/>
    <property type="match status" value="1"/>
</dbReference>
<keyword evidence="4 5" id="KW-0067">ATP-binding</keyword>
<protein>
    <submittedName>
        <fullName evidence="7">ATP-dependent DNA helicase</fullName>
    </submittedName>
</protein>
<dbReference type="InterPro" id="IPR000212">
    <property type="entry name" value="DNA_helicase_UvrD/REP"/>
</dbReference>
<accession>C7M195</accession>
<name>C7M195_ACIFD</name>
<proteinExistence type="predicted"/>
<dbReference type="Proteomes" id="UP000000771">
    <property type="component" value="Chromosome"/>
</dbReference>
<feature type="binding site" evidence="5">
    <location>
        <begin position="196"/>
        <end position="203"/>
    </location>
    <ligand>
        <name>ATP</name>
        <dbReference type="ChEBI" id="CHEBI:30616"/>
    </ligand>
</feature>
<keyword evidence="3 5" id="KW-0347">Helicase</keyword>
<reference evidence="7 8" key="1">
    <citation type="journal article" date="2009" name="Stand. Genomic Sci.">
        <title>Complete genome sequence of Acidimicrobium ferrooxidans type strain (ICP).</title>
        <authorList>
            <person name="Clum A."/>
            <person name="Nolan M."/>
            <person name="Lang E."/>
            <person name="Glavina Del Rio T."/>
            <person name="Tice H."/>
            <person name="Copeland A."/>
            <person name="Cheng J.F."/>
            <person name="Lucas S."/>
            <person name="Chen F."/>
            <person name="Bruce D."/>
            <person name="Goodwin L."/>
            <person name="Pitluck S."/>
            <person name="Ivanova N."/>
            <person name="Mavrommatis K."/>
            <person name="Mikhailova N."/>
            <person name="Pati A."/>
            <person name="Chen A."/>
            <person name="Palaniappan K."/>
            <person name="Goker M."/>
            <person name="Spring S."/>
            <person name="Land M."/>
            <person name="Hauser L."/>
            <person name="Chang Y.J."/>
            <person name="Jeffries C.C."/>
            <person name="Chain P."/>
            <person name="Bristow J."/>
            <person name="Eisen J.A."/>
            <person name="Markowitz V."/>
            <person name="Hugenholtz P."/>
            <person name="Kyrpides N.C."/>
            <person name="Klenk H.P."/>
            <person name="Lapidus A."/>
        </authorList>
    </citation>
    <scope>NUCLEOTIDE SEQUENCE [LARGE SCALE GENOMIC DNA]</scope>
    <source>
        <strain evidence="8">DSM 10331 / JCM 15462 / NBRC 103882 / ICP</strain>
    </source>
</reference>
<dbReference type="GO" id="GO:0005829">
    <property type="term" value="C:cytosol"/>
    <property type="evidence" value="ECO:0007669"/>
    <property type="project" value="TreeGrafter"/>
</dbReference>
<dbReference type="SUPFAM" id="SSF52540">
    <property type="entry name" value="P-loop containing nucleoside triphosphate hydrolases"/>
    <property type="match status" value="1"/>
</dbReference>
<gene>
    <name evidence="7" type="ordered locus">Afer_1829</name>
</gene>
<keyword evidence="2 5" id="KW-0378">Hydrolase</keyword>
<dbReference type="GO" id="GO:0000725">
    <property type="term" value="P:recombinational repair"/>
    <property type="evidence" value="ECO:0007669"/>
    <property type="project" value="TreeGrafter"/>
</dbReference>
<dbReference type="InterPro" id="IPR027785">
    <property type="entry name" value="UvrD-like_helicase_C"/>
</dbReference>
<dbReference type="GO" id="GO:0043138">
    <property type="term" value="F:3'-5' DNA helicase activity"/>
    <property type="evidence" value="ECO:0007669"/>
    <property type="project" value="TreeGrafter"/>
</dbReference>
<dbReference type="GO" id="GO:0016787">
    <property type="term" value="F:hydrolase activity"/>
    <property type="evidence" value="ECO:0007669"/>
    <property type="project" value="UniProtKB-UniRule"/>
</dbReference>
<dbReference type="InterPro" id="IPR027417">
    <property type="entry name" value="P-loop_NTPase"/>
</dbReference>
<dbReference type="RefSeq" id="WP_015799220.1">
    <property type="nucleotide sequence ID" value="NC_013124.1"/>
</dbReference>
<dbReference type="GO" id="GO:0003677">
    <property type="term" value="F:DNA binding"/>
    <property type="evidence" value="ECO:0007669"/>
    <property type="project" value="InterPro"/>
</dbReference>
<dbReference type="Gene3D" id="3.40.50.300">
    <property type="entry name" value="P-loop containing nucleotide triphosphate hydrolases"/>
    <property type="match status" value="3"/>
</dbReference>
<evidence type="ECO:0000256" key="2">
    <source>
        <dbReference type="ARBA" id="ARBA00022801"/>
    </source>
</evidence>
<dbReference type="EMBL" id="CP001631">
    <property type="protein sequence ID" value="ACU54743.1"/>
    <property type="molecule type" value="Genomic_DNA"/>
</dbReference>